<comment type="subcellular location">
    <subcellularLocation>
        <location evidence="2 8 9">Nucleus</location>
    </subcellularLocation>
</comment>
<dbReference type="GO" id="GO:0000981">
    <property type="term" value="F:DNA-binding transcription factor activity, RNA polymerase II-specific"/>
    <property type="evidence" value="ECO:0007669"/>
    <property type="project" value="InterPro"/>
</dbReference>
<reference evidence="12" key="1">
    <citation type="journal article" date="1998" name="Dev. Genes Evol.">
        <title>A Hox class 3 orthologue from the spider Cupiennius salei is expressed in a Hox-gene-like fashion.</title>
        <authorList>
            <person name="Damen W.G."/>
            <person name="Tautz D."/>
        </authorList>
    </citation>
    <scope>NUCLEOTIDE SEQUENCE</scope>
</reference>
<dbReference type="EMBL" id="AJ005643">
    <property type="protein sequence ID" value="CAA06645.1"/>
    <property type="molecule type" value="mRNA"/>
</dbReference>
<dbReference type="Pfam" id="PF00046">
    <property type="entry name" value="Homeodomain"/>
    <property type="match status" value="1"/>
</dbReference>
<accession>O62523</accession>
<feature type="region of interest" description="Disordered" evidence="10">
    <location>
        <begin position="270"/>
        <end position="337"/>
    </location>
</feature>
<dbReference type="PROSITE" id="PS50071">
    <property type="entry name" value="HOMEOBOX_2"/>
    <property type="match status" value="1"/>
</dbReference>
<dbReference type="SMART" id="SM00389">
    <property type="entry name" value="HOX"/>
    <property type="match status" value="1"/>
</dbReference>
<dbReference type="PRINTS" id="PR00024">
    <property type="entry name" value="HOMEOBOX"/>
</dbReference>
<feature type="region of interest" description="Disordered" evidence="10">
    <location>
        <begin position="410"/>
        <end position="442"/>
    </location>
</feature>
<dbReference type="InterPro" id="IPR001356">
    <property type="entry name" value="HD"/>
</dbReference>
<dbReference type="SUPFAM" id="SSF46689">
    <property type="entry name" value="Homeodomain-like"/>
    <property type="match status" value="1"/>
</dbReference>
<proteinExistence type="evidence at transcript level"/>
<organism evidence="12">
    <name type="scientific">Cupiennius salei</name>
    <name type="common">American wandering spider</name>
    <dbReference type="NCBI Taxonomy" id="6928"/>
    <lineage>
        <taxon>Eukaryota</taxon>
        <taxon>Metazoa</taxon>
        <taxon>Ecdysozoa</taxon>
        <taxon>Arthropoda</taxon>
        <taxon>Chelicerata</taxon>
        <taxon>Arachnida</taxon>
        <taxon>Araneae</taxon>
        <taxon>Araneomorphae</taxon>
        <taxon>Entelegynae</taxon>
        <taxon>Lycosoidea</taxon>
        <taxon>Ctenidae</taxon>
        <taxon>Cupiennius</taxon>
    </lineage>
</organism>
<evidence type="ECO:0000256" key="8">
    <source>
        <dbReference type="PROSITE-ProRule" id="PRU00108"/>
    </source>
</evidence>
<feature type="domain" description="Homeobox" evidence="11">
    <location>
        <begin position="208"/>
        <end position="268"/>
    </location>
</feature>
<evidence type="ECO:0000256" key="2">
    <source>
        <dbReference type="ARBA" id="ARBA00004123"/>
    </source>
</evidence>
<dbReference type="GO" id="GO:0005634">
    <property type="term" value="C:nucleus"/>
    <property type="evidence" value="ECO:0007669"/>
    <property type="project" value="UniProtKB-SubCell"/>
</dbReference>
<feature type="compositionally biased region" description="Low complexity" evidence="10">
    <location>
        <begin position="560"/>
        <end position="576"/>
    </location>
</feature>
<dbReference type="FunFam" id="1.10.10.60:FF:000504">
    <property type="entry name" value="Transcription factor RFX3"/>
    <property type="match status" value="1"/>
</dbReference>
<feature type="region of interest" description="Disordered" evidence="10">
    <location>
        <begin position="357"/>
        <end position="383"/>
    </location>
</feature>
<name>O62523_CUPSA</name>
<gene>
    <name evidence="12" type="primary">hox3</name>
</gene>
<keyword evidence="6 8" id="KW-0371">Homeobox</keyword>
<dbReference type="InterPro" id="IPR020479">
    <property type="entry name" value="HD_metazoa"/>
</dbReference>
<dbReference type="AlphaFoldDB" id="O62523"/>
<comment type="function">
    <text evidence="1">Sequence-specific transcription factor which is part of a developmental regulatory system that provides cells with specific positional identities on the anterior-posterior axis.</text>
</comment>
<evidence type="ECO:0000313" key="12">
    <source>
        <dbReference type="EMBL" id="CAA06645.1"/>
    </source>
</evidence>
<sequence>MPFETSLSPYVNHNRYFSAVSPALVSKDYASVDANHPLSTDDVCDDSKTVLDPDDNSNTEDDVKLPEEQQKFLILSRNFYPEESCPNPIPVTSSYTAYNPSKLYNPYPTRIQELSVSPFSSGTGECPRSGKSPEFGAPNFGTFAEDKPKNDCDDREHKMFNQDEETSDPYLQKPIYPWMVDSRHNTKSRQQQMYDRNKEHLNHFLGEQPAKRARTAYTSAQLVELEKEFHFNRYLCRPRRIEMANLLNLSERQIKIWFQNRRMKYKKEQKSKGLYIQQSEKELSSPVGSMAGSSPLASSPTSPTITSSCNMASSGAPSVATDSSVQSSMTYGRQTSSNACSGISSYTVRAHSDPLLSSPNKLSTSNPSTYPSPNGNKFFPSSNISRNVQYQNTYSDPTLLSHRHDLPFAQNESDKKRLSSPSASSTPSHCVSTPPSPVSPFQLNLQQPLFSESQSNVPFASDNDSNAKNSPYYYNPSSRIMVPSHANWDQHMSFQNNLSSSMGLLCTAVDYTTPNNVRAIVNNTAYPPQLHHGSYYYHHQQMMNNGQMAHEWLMSSQETSKPPKYPSSSSPKLADL</sequence>
<feature type="DNA-binding region" description="Homeobox" evidence="8">
    <location>
        <begin position="210"/>
        <end position="269"/>
    </location>
</feature>
<feature type="compositionally biased region" description="Low complexity" evidence="10">
    <location>
        <begin position="293"/>
        <end position="308"/>
    </location>
</feature>
<evidence type="ECO:0000256" key="4">
    <source>
        <dbReference type="ARBA" id="ARBA00022473"/>
    </source>
</evidence>
<evidence type="ECO:0000256" key="1">
    <source>
        <dbReference type="ARBA" id="ARBA00003263"/>
    </source>
</evidence>
<feature type="region of interest" description="Disordered" evidence="10">
    <location>
        <begin position="37"/>
        <end position="62"/>
    </location>
</feature>
<evidence type="ECO:0000256" key="7">
    <source>
        <dbReference type="ARBA" id="ARBA00023242"/>
    </source>
</evidence>
<feature type="region of interest" description="Disordered" evidence="10">
    <location>
        <begin position="554"/>
        <end position="576"/>
    </location>
</feature>
<dbReference type="GO" id="GO:0000978">
    <property type="term" value="F:RNA polymerase II cis-regulatory region sequence-specific DNA binding"/>
    <property type="evidence" value="ECO:0007669"/>
    <property type="project" value="TreeGrafter"/>
</dbReference>
<keyword evidence="5 8" id="KW-0238">DNA-binding</keyword>
<feature type="compositionally biased region" description="Polar residues" evidence="10">
    <location>
        <begin position="309"/>
        <end position="337"/>
    </location>
</feature>
<evidence type="ECO:0000256" key="6">
    <source>
        <dbReference type="ARBA" id="ARBA00023155"/>
    </source>
</evidence>
<evidence type="ECO:0000256" key="10">
    <source>
        <dbReference type="SAM" id="MobiDB-lite"/>
    </source>
</evidence>
<feature type="region of interest" description="Disordered" evidence="10">
    <location>
        <begin position="118"/>
        <end position="152"/>
    </location>
</feature>
<evidence type="ECO:0000256" key="9">
    <source>
        <dbReference type="RuleBase" id="RU000682"/>
    </source>
</evidence>
<feature type="compositionally biased region" description="Low complexity" evidence="10">
    <location>
        <begin position="419"/>
        <end position="432"/>
    </location>
</feature>
<dbReference type="InterPro" id="IPR009057">
    <property type="entry name" value="Homeodomain-like_sf"/>
</dbReference>
<dbReference type="CDD" id="cd00086">
    <property type="entry name" value="homeodomain"/>
    <property type="match status" value="1"/>
</dbReference>
<evidence type="ECO:0000256" key="5">
    <source>
        <dbReference type="ARBA" id="ARBA00023125"/>
    </source>
</evidence>
<dbReference type="PROSITE" id="PS00027">
    <property type="entry name" value="HOMEOBOX_1"/>
    <property type="match status" value="1"/>
</dbReference>
<dbReference type="InterPro" id="IPR017970">
    <property type="entry name" value="Homeobox_CS"/>
</dbReference>
<evidence type="ECO:0000256" key="3">
    <source>
        <dbReference type="ARBA" id="ARBA00009107"/>
    </source>
</evidence>
<dbReference type="PANTHER" id="PTHR45664">
    <property type="entry name" value="PROTEIN ZERKNUELLT 1-RELATED"/>
    <property type="match status" value="1"/>
</dbReference>
<dbReference type="Gene3D" id="1.10.10.60">
    <property type="entry name" value="Homeodomain-like"/>
    <property type="match status" value="1"/>
</dbReference>
<dbReference type="GO" id="GO:0009952">
    <property type="term" value="P:anterior/posterior pattern specification"/>
    <property type="evidence" value="ECO:0007669"/>
    <property type="project" value="TreeGrafter"/>
</dbReference>
<keyword evidence="7 8" id="KW-0539">Nucleus</keyword>
<feature type="compositionally biased region" description="Low complexity" evidence="10">
    <location>
        <begin position="363"/>
        <end position="374"/>
    </location>
</feature>
<protein>
    <submittedName>
        <fullName evidence="12">Hox3 protein</fullName>
    </submittedName>
</protein>
<comment type="similarity">
    <text evidence="3">Belongs to the Antp homeobox family.</text>
</comment>
<dbReference type="PANTHER" id="PTHR45664:SF11">
    <property type="entry name" value="HOMEOBOX PROTEIN HOX-B3"/>
    <property type="match status" value="1"/>
</dbReference>
<keyword evidence="4" id="KW-0217">Developmental protein</keyword>
<evidence type="ECO:0000259" key="11">
    <source>
        <dbReference type="PROSITE" id="PS50071"/>
    </source>
</evidence>